<dbReference type="EMBL" id="JACJID010000006">
    <property type="protein sequence ID" value="MBA8930301.1"/>
    <property type="molecule type" value="Genomic_DNA"/>
</dbReference>
<protein>
    <submittedName>
        <fullName evidence="1">Uncharacterized protein</fullName>
    </submittedName>
</protein>
<dbReference type="RefSeq" id="WP_025354862.1">
    <property type="nucleotide sequence ID" value="NZ_BAAABQ010000054.1"/>
</dbReference>
<sequence>MRLSSIARYLELAGVGAEEYSLGARTEDRWCLLPVPGHGWEVFYAEHGGRGARELFGTETGACYYLYGRLVEQHVMTGRLVVRPS</sequence>
<name>A0ABR6BTR4_9PSEU</name>
<proteinExistence type="predicted"/>
<reference evidence="1 2" key="1">
    <citation type="submission" date="2020-08" db="EMBL/GenBank/DDBJ databases">
        <title>Genomic Encyclopedia of Archaeal and Bacterial Type Strains, Phase II (KMG-II): from individual species to whole genera.</title>
        <authorList>
            <person name="Goeker M."/>
        </authorList>
    </citation>
    <scope>NUCLEOTIDE SEQUENCE [LARGE SCALE GENOMIC DNA]</scope>
    <source>
        <strain evidence="1 2">DSM 43850</strain>
    </source>
</reference>
<gene>
    <name evidence="1" type="ORF">BC739_007534</name>
</gene>
<dbReference type="Proteomes" id="UP000517916">
    <property type="component" value="Unassembled WGS sequence"/>
</dbReference>
<evidence type="ECO:0000313" key="2">
    <source>
        <dbReference type="Proteomes" id="UP000517916"/>
    </source>
</evidence>
<evidence type="ECO:0000313" key="1">
    <source>
        <dbReference type="EMBL" id="MBA8930301.1"/>
    </source>
</evidence>
<keyword evidence="2" id="KW-1185">Reference proteome</keyword>
<comment type="caution">
    <text evidence="1">The sequence shown here is derived from an EMBL/GenBank/DDBJ whole genome shotgun (WGS) entry which is preliminary data.</text>
</comment>
<organism evidence="1 2">
    <name type="scientific">Kutzneria viridogrisea</name>
    <dbReference type="NCBI Taxonomy" id="47990"/>
    <lineage>
        <taxon>Bacteria</taxon>
        <taxon>Bacillati</taxon>
        <taxon>Actinomycetota</taxon>
        <taxon>Actinomycetes</taxon>
        <taxon>Pseudonocardiales</taxon>
        <taxon>Pseudonocardiaceae</taxon>
        <taxon>Kutzneria</taxon>
    </lineage>
</organism>
<accession>A0ABR6BTR4</accession>